<dbReference type="EC" id="5.3.1.24" evidence="3 9"/>
<sequence>MTKIKICGLMTKADATMVNDSRADYAGVVFASGRHQVDGQQAQSIRATLDPAIPLVGVFVDQAVDEIIGLGQAGIIQMAQLHGPYGSEVIAAIQASGLAVIDVTVGQDQAEEFVNQVAGPDNQNQADFYLVDSGAGSGQTLDWSRLQNLPKDKTLVAGGINLTNIEKILALNSYGIDISSGSETNGHKDPAKIRQLVALAHQERE</sequence>
<evidence type="ECO:0000256" key="2">
    <source>
        <dbReference type="ARBA" id="ARBA00004664"/>
    </source>
</evidence>
<evidence type="ECO:0000256" key="6">
    <source>
        <dbReference type="ARBA" id="ARBA00022822"/>
    </source>
</evidence>
<evidence type="ECO:0000256" key="4">
    <source>
        <dbReference type="ARBA" id="ARBA00022272"/>
    </source>
</evidence>
<keyword evidence="8 9" id="KW-0413">Isomerase</keyword>
<dbReference type="STRING" id="157463.GCA_001047075_00456"/>
<dbReference type="Proteomes" id="UP000253891">
    <property type="component" value="Unassembled WGS sequence"/>
</dbReference>
<evidence type="ECO:0000256" key="9">
    <source>
        <dbReference type="HAMAP-Rule" id="MF_00135"/>
    </source>
</evidence>
<dbReference type="GO" id="GO:0000162">
    <property type="term" value="P:L-tryptophan biosynthetic process"/>
    <property type="evidence" value="ECO:0007669"/>
    <property type="project" value="UniProtKB-UniRule"/>
</dbReference>
<name>A0A0K8MG65_9LACO</name>
<keyword evidence="12" id="KW-1185">Reference proteome</keyword>
<comment type="catalytic activity">
    <reaction evidence="1 9">
        <text>N-(5-phospho-beta-D-ribosyl)anthranilate = 1-(2-carboxyphenylamino)-1-deoxy-D-ribulose 5-phosphate</text>
        <dbReference type="Rhea" id="RHEA:21540"/>
        <dbReference type="ChEBI" id="CHEBI:18277"/>
        <dbReference type="ChEBI" id="CHEBI:58613"/>
        <dbReference type="EC" id="5.3.1.24"/>
    </reaction>
</comment>
<dbReference type="RefSeq" id="WP_061992943.1">
    <property type="nucleotide sequence ID" value="NZ_DF968000.1"/>
</dbReference>
<comment type="similarity">
    <text evidence="9">Belongs to the TrpF family.</text>
</comment>
<evidence type="ECO:0000256" key="5">
    <source>
        <dbReference type="ARBA" id="ARBA00022605"/>
    </source>
</evidence>
<proteinExistence type="inferred from homology"/>
<keyword evidence="6 9" id="KW-0822">Tryptophan biosynthesis</keyword>
<keyword evidence="5 9" id="KW-0028">Amino-acid biosynthesis</keyword>
<evidence type="ECO:0000259" key="10">
    <source>
        <dbReference type="Pfam" id="PF00697"/>
    </source>
</evidence>
<comment type="pathway">
    <text evidence="2 9">Amino-acid biosynthesis; L-tryptophan biosynthesis; L-tryptophan from chorismate: step 3/5.</text>
</comment>
<evidence type="ECO:0000256" key="3">
    <source>
        <dbReference type="ARBA" id="ARBA00012572"/>
    </source>
</evidence>
<feature type="domain" description="N-(5'phosphoribosyl) anthranilate isomerase (PRAI)" evidence="10">
    <location>
        <begin position="4"/>
        <end position="197"/>
    </location>
</feature>
<evidence type="ECO:0000313" key="11">
    <source>
        <dbReference type="EMBL" id="GAO99536.1"/>
    </source>
</evidence>
<keyword evidence="7 9" id="KW-0057">Aromatic amino acid biosynthesis</keyword>
<dbReference type="InterPro" id="IPR001240">
    <property type="entry name" value="PRAI_dom"/>
</dbReference>
<accession>A0A0K8MG65</accession>
<dbReference type="UniPathway" id="UPA00035">
    <property type="reaction ID" value="UER00042"/>
</dbReference>
<dbReference type="OrthoDB" id="9786954at2"/>
<dbReference type="InterPro" id="IPR013785">
    <property type="entry name" value="Aldolase_TIM"/>
</dbReference>
<dbReference type="SUPFAM" id="SSF51366">
    <property type="entry name" value="Ribulose-phoshate binding barrel"/>
    <property type="match status" value="1"/>
</dbReference>
<dbReference type="CDD" id="cd00405">
    <property type="entry name" value="PRAI"/>
    <property type="match status" value="1"/>
</dbReference>
<dbReference type="Pfam" id="PF00697">
    <property type="entry name" value="PRAI"/>
    <property type="match status" value="1"/>
</dbReference>
<dbReference type="Gene3D" id="3.20.20.70">
    <property type="entry name" value="Aldolase class I"/>
    <property type="match status" value="1"/>
</dbReference>
<gene>
    <name evidence="9 11" type="primary">trpF</name>
    <name evidence="11" type="ORF">FFIC_230200</name>
</gene>
<dbReference type="EMBL" id="DF968000">
    <property type="protein sequence ID" value="GAO99536.1"/>
    <property type="molecule type" value="Genomic_DNA"/>
</dbReference>
<evidence type="ECO:0000313" key="12">
    <source>
        <dbReference type="Proteomes" id="UP000253891"/>
    </source>
</evidence>
<organism evidence="11 12">
    <name type="scientific">Fructobacillus ficulneus</name>
    <dbReference type="NCBI Taxonomy" id="157463"/>
    <lineage>
        <taxon>Bacteria</taxon>
        <taxon>Bacillati</taxon>
        <taxon>Bacillota</taxon>
        <taxon>Bacilli</taxon>
        <taxon>Lactobacillales</taxon>
        <taxon>Lactobacillaceae</taxon>
        <taxon>Fructobacillus</taxon>
    </lineage>
</organism>
<dbReference type="PANTHER" id="PTHR42894:SF1">
    <property type="entry name" value="N-(5'-PHOSPHORIBOSYL)ANTHRANILATE ISOMERASE"/>
    <property type="match status" value="1"/>
</dbReference>
<evidence type="ECO:0000256" key="8">
    <source>
        <dbReference type="ARBA" id="ARBA00023235"/>
    </source>
</evidence>
<dbReference type="PANTHER" id="PTHR42894">
    <property type="entry name" value="N-(5'-PHOSPHORIBOSYL)ANTHRANILATE ISOMERASE"/>
    <property type="match status" value="1"/>
</dbReference>
<evidence type="ECO:0000256" key="1">
    <source>
        <dbReference type="ARBA" id="ARBA00001164"/>
    </source>
</evidence>
<dbReference type="InterPro" id="IPR044643">
    <property type="entry name" value="TrpF_fam"/>
</dbReference>
<dbReference type="AlphaFoldDB" id="A0A0K8MG65"/>
<dbReference type="InterPro" id="IPR011060">
    <property type="entry name" value="RibuloseP-bd_barrel"/>
</dbReference>
<reference evidence="11 12" key="1">
    <citation type="journal article" date="2015" name="BMC Genomics">
        <title>Comparative genomics of Fructobacillus spp. and Leuconostoc spp. reveals niche-specific evolution of Fructobacillus spp.</title>
        <authorList>
            <person name="Endo A."/>
            <person name="Tanizawa Y."/>
            <person name="Tanaka N."/>
            <person name="Maeno S."/>
            <person name="Kumar H."/>
            <person name="Shiwa Y."/>
            <person name="Okada S."/>
            <person name="Yoshikawa H."/>
            <person name="Dicks L."/>
            <person name="Nakagawa J."/>
            <person name="Arita M."/>
        </authorList>
    </citation>
    <scope>NUCLEOTIDE SEQUENCE [LARGE SCALE GENOMIC DNA]</scope>
    <source>
        <strain evidence="11 12">JCM 12225</strain>
    </source>
</reference>
<evidence type="ECO:0000256" key="7">
    <source>
        <dbReference type="ARBA" id="ARBA00023141"/>
    </source>
</evidence>
<protein>
    <recommendedName>
        <fullName evidence="4 9">N-(5'-phosphoribosyl)anthranilate isomerase</fullName>
        <shortName evidence="9">PRAI</shortName>
        <ecNumber evidence="3 9">5.3.1.24</ecNumber>
    </recommendedName>
</protein>
<dbReference type="GO" id="GO:0004640">
    <property type="term" value="F:phosphoribosylanthranilate isomerase activity"/>
    <property type="evidence" value="ECO:0007669"/>
    <property type="project" value="UniProtKB-UniRule"/>
</dbReference>
<dbReference type="HAMAP" id="MF_00135">
    <property type="entry name" value="PRAI"/>
    <property type="match status" value="1"/>
</dbReference>